<protein>
    <recommendedName>
        <fullName evidence="1">HTH cro/C1-type domain-containing protein</fullName>
    </recommendedName>
</protein>
<dbReference type="SMART" id="SM00530">
    <property type="entry name" value="HTH_XRE"/>
    <property type="match status" value="1"/>
</dbReference>
<dbReference type="CDD" id="cd00093">
    <property type="entry name" value="HTH_XRE"/>
    <property type="match status" value="1"/>
</dbReference>
<dbReference type="KEGG" id="xac:XAC3953"/>
<dbReference type="PROSITE" id="PS50943">
    <property type="entry name" value="HTH_CROC1"/>
    <property type="match status" value="1"/>
</dbReference>
<evidence type="ECO:0000313" key="2">
    <source>
        <dbReference type="EMBL" id="AAM38790.1"/>
    </source>
</evidence>
<dbReference type="InterPro" id="IPR010982">
    <property type="entry name" value="Lambda_DNA-bd_dom_sf"/>
</dbReference>
<dbReference type="GO" id="GO:0003677">
    <property type="term" value="F:DNA binding"/>
    <property type="evidence" value="ECO:0007669"/>
    <property type="project" value="InterPro"/>
</dbReference>
<reference evidence="2 3" key="1">
    <citation type="journal article" date="2002" name="Nature">
        <title>Comparison of the genomes of two Xanthomonas pathogens with differing host specificities.</title>
        <authorList>
            <person name="da Silva A.C."/>
            <person name="Ferro J.A."/>
            <person name="Reinach F.C."/>
            <person name="Farah C.S."/>
            <person name="Furlan L.R."/>
            <person name="Quaggio R.B."/>
            <person name="Monteiro-Vitorello C.B."/>
            <person name="Van Sluys M.A."/>
            <person name="Almeida N.F."/>
            <person name="Alves L.M."/>
            <person name="do Amaral A.M."/>
            <person name="Bertolini M.C."/>
            <person name="Camargo L.E."/>
            <person name="Camarotte G."/>
            <person name="Cannavan F."/>
            <person name="Cardozo J."/>
            <person name="Chambergo F."/>
            <person name="Ciapina L.P."/>
            <person name="Cicarelli R.M."/>
            <person name="Coutinho L.L."/>
            <person name="Cursino-Santos J.R."/>
            <person name="El-Dorry H."/>
            <person name="Faria J.B."/>
            <person name="Ferreira A.J."/>
            <person name="Ferreira R.C."/>
            <person name="Ferro M.I."/>
            <person name="Formighieri E.F."/>
            <person name="Franco M.C."/>
            <person name="Greggio C.C."/>
            <person name="Gruber A."/>
            <person name="Katsuyama A.M."/>
            <person name="Kishi L.T."/>
            <person name="Leite R.P."/>
            <person name="Lemos E.G."/>
            <person name="Lemos M.V."/>
            <person name="Locali E.C."/>
            <person name="Machado M.A."/>
            <person name="Madeira A.M."/>
            <person name="Martinez-Rossi N.M."/>
            <person name="Martins E.C."/>
            <person name="Meidanis J."/>
            <person name="Menck C.F."/>
            <person name="Miyaki C.Y."/>
            <person name="Moon D.H."/>
            <person name="Moreira L.M."/>
            <person name="Novo M.T."/>
            <person name="Okura V.K."/>
            <person name="Oliveira M.C."/>
            <person name="Oliveira V.R."/>
            <person name="Pereira H.A."/>
            <person name="Rossi A."/>
            <person name="Sena J.A."/>
            <person name="Silva C."/>
            <person name="de Souza R.F."/>
            <person name="Spinola L.A."/>
            <person name="Takita M.A."/>
            <person name="Tamura R.E."/>
            <person name="Teixeira E.C."/>
            <person name="Tezza R.I."/>
            <person name="Trindade dos Santos M."/>
            <person name="Truffi D."/>
            <person name="Tsai S.M."/>
            <person name="White F.F."/>
            <person name="Setubal J.C."/>
            <person name="Kitajima J.P."/>
        </authorList>
    </citation>
    <scope>NUCLEOTIDE SEQUENCE [LARGE SCALE GENOMIC DNA]</scope>
    <source>
        <strain evidence="2 3">306</strain>
    </source>
</reference>
<evidence type="ECO:0000259" key="1">
    <source>
        <dbReference type="PROSITE" id="PS50943"/>
    </source>
</evidence>
<proteinExistence type="predicted"/>
<accession>A0AAI8EUA6</accession>
<dbReference type="Pfam" id="PF01381">
    <property type="entry name" value="HTH_3"/>
    <property type="match status" value="1"/>
</dbReference>
<dbReference type="SUPFAM" id="SSF47413">
    <property type="entry name" value="lambda repressor-like DNA-binding domains"/>
    <property type="match status" value="1"/>
</dbReference>
<name>A0AAI8EUA6_XANAC</name>
<feature type="domain" description="HTH cro/C1-type" evidence="1">
    <location>
        <begin position="41"/>
        <end position="95"/>
    </location>
</feature>
<organism evidence="2 3">
    <name type="scientific">Xanthomonas axonopodis pv. citri (strain 306)</name>
    <dbReference type="NCBI Taxonomy" id="190486"/>
    <lineage>
        <taxon>Bacteria</taxon>
        <taxon>Pseudomonadati</taxon>
        <taxon>Pseudomonadota</taxon>
        <taxon>Gammaproteobacteria</taxon>
        <taxon>Lysobacterales</taxon>
        <taxon>Lysobacteraceae</taxon>
        <taxon>Xanthomonas</taxon>
    </lineage>
</organism>
<gene>
    <name evidence="2" type="ordered locus">XAC3953</name>
</gene>
<dbReference type="InterPro" id="IPR001387">
    <property type="entry name" value="Cro/C1-type_HTH"/>
</dbReference>
<dbReference type="Proteomes" id="UP000000576">
    <property type="component" value="Chromosome"/>
</dbReference>
<evidence type="ECO:0000313" key="3">
    <source>
        <dbReference type="Proteomes" id="UP000000576"/>
    </source>
</evidence>
<dbReference type="Gene3D" id="1.10.260.40">
    <property type="entry name" value="lambda repressor-like DNA-binding domains"/>
    <property type="match status" value="1"/>
</dbReference>
<dbReference type="AlphaFoldDB" id="A0AAI8EUA6"/>
<dbReference type="EMBL" id="AE008923">
    <property type="protein sequence ID" value="AAM38790.1"/>
    <property type="molecule type" value="Genomic_DNA"/>
</dbReference>
<sequence>MLHDFHVISGWRIDCWSHSAIATMATKTIYDGQYRELIYQLRARRERLRLSQSDVARRLSWPQQRLSAIEAGARRLDILEFVLLTRALDMSVAASTRLLFPKEG</sequence>